<evidence type="ECO:0000256" key="4">
    <source>
        <dbReference type="ARBA" id="ARBA00022741"/>
    </source>
</evidence>
<dbReference type="OrthoDB" id="391988at2759"/>
<dbReference type="Gene3D" id="3.40.50.300">
    <property type="entry name" value="P-loop containing nucleotide triphosphate hydrolases"/>
    <property type="match status" value="1"/>
</dbReference>
<dbReference type="GO" id="GO:0005525">
    <property type="term" value="F:GTP binding"/>
    <property type="evidence" value="ECO:0007669"/>
    <property type="project" value="UniProtKB-KW"/>
</dbReference>
<dbReference type="InterPro" id="IPR019987">
    <property type="entry name" value="GTP-bd_ribosome_bio_YsxC"/>
</dbReference>
<comment type="cofactor">
    <cofactor evidence="1">
        <name>Mg(2+)</name>
        <dbReference type="ChEBI" id="CHEBI:18420"/>
    </cofactor>
</comment>
<dbReference type="HAMAP" id="MF_00321">
    <property type="entry name" value="GTPase_EngB"/>
    <property type="match status" value="1"/>
</dbReference>
<evidence type="ECO:0000256" key="7">
    <source>
        <dbReference type="SAM" id="MobiDB-lite"/>
    </source>
</evidence>
<evidence type="ECO:0000256" key="2">
    <source>
        <dbReference type="ARBA" id="ARBA00009638"/>
    </source>
</evidence>
<dbReference type="PROSITE" id="PS51706">
    <property type="entry name" value="G_ENGB"/>
    <property type="match status" value="1"/>
</dbReference>
<evidence type="ECO:0000256" key="1">
    <source>
        <dbReference type="ARBA" id="ARBA00001946"/>
    </source>
</evidence>
<protein>
    <recommendedName>
        <fullName evidence="8">EngB-type G domain-containing protein</fullName>
    </recommendedName>
</protein>
<dbReference type="PANTHER" id="PTHR47560">
    <property type="entry name" value="EXPRESSED PROTEIN"/>
    <property type="match status" value="1"/>
</dbReference>
<keyword evidence="3" id="KW-0479">Metal-binding</keyword>
<comment type="caution">
    <text evidence="9">The sequence shown here is derived from an EMBL/GenBank/DDBJ whole genome shotgun (WGS) entry which is preliminary data.</text>
</comment>
<feature type="domain" description="EngB-type G" evidence="8">
    <location>
        <begin position="310"/>
        <end position="487"/>
    </location>
</feature>
<proteinExistence type="inferred from homology"/>
<dbReference type="InterPro" id="IPR030393">
    <property type="entry name" value="G_ENGB_dom"/>
</dbReference>
<dbReference type="InterPro" id="IPR027417">
    <property type="entry name" value="P-loop_NTPase"/>
</dbReference>
<keyword evidence="10" id="KW-1185">Reference proteome</keyword>
<dbReference type="GO" id="GO:0046872">
    <property type="term" value="F:metal ion binding"/>
    <property type="evidence" value="ECO:0007669"/>
    <property type="project" value="UniProtKB-KW"/>
</dbReference>
<gene>
    <name evidence="9" type="ORF">BGW38_000408</name>
</gene>
<dbReference type="EMBL" id="JAABOA010001109">
    <property type="protein sequence ID" value="KAF9582284.1"/>
    <property type="molecule type" value="Genomic_DNA"/>
</dbReference>
<evidence type="ECO:0000313" key="9">
    <source>
        <dbReference type="EMBL" id="KAF9582284.1"/>
    </source>
</evidence>
<evidence type="ECO:0000256" key="3">
    <source>
        <dbReference type="ARBA" id="ARBA00022723"/>
    </source>
</evidence>
<keyword evidence="5" id="KW-0460">Magnesium</keyword>
<dbReference type="AlphaFoldDB" id="A0A9P6FVK4"/>
<accession>A0A9P6FVK4</accession>
<feature type="region of interest" description="Disordered" evidence="7">
    <location>
        <begin position="149"/>
        <end position="177"/>
    </location>
</feature>
<keyword evidence="4" id="KW-0547">Nucleotide-binding</keyword>
<sequence length="504" mass="56519">MLGSGPRACRSNGAFALLKNSGAGYPPQFYPASRPAPASLAYTRRSITASSQNKGKVPYFHKKLSKKDQPPSSTLVDSFALEPKLTQPVLPTSNSQPAPKLRSSKESNSSSKPDTTSKRQVLKTINPSSHLMNEIRVLGLGRNAEHWHFDKASRTNKTFRPWEKPKRETPQLPPPSKQVWFEQRSRKIVEKEEVRFPGMRFIAGAATTPSVPTELQLVRMTRPYLFEDLESIDQLVLEATGKVDRSLATEAGAIRPEPTITPNDEGPESSPKPAEKGISIQPRLESIDPVEIQKLLERKRDKEVSIKGSTMGEIAVVGRSNVGKSTMLNTLTDSPNTARVSDKPGLTRQLNFYRCGEKFILVDMPGYGFAFAKEEDQTAWTSLIERYLCERKSLRRIYVLIDARHGLKVADKTFLDMLESKSKKFQVVLTKCDLIPPPDLARCYTMVQEELKKSYKYALTGRLLMVSSYTGAGMNNLRKDMLFACGQDILIRDRERPKSTLRTL</sequence>
<organism evidence="9 10">
    <name type="scientific">Lunasporangiospora selenospora</name>
    <dbReference type="NCBI Taxonomy" id="979761"/>
    <lineage>
        <taxon>Eukaryota</taxon>
        <taxon>Fungi</taxon>
        <taxon>Fungi incertae sedis</taxon>
        <taxon>Mucoromycota</taxon>
        <taxon>Mortierellomycotina</taxon>
        <taxon>Mortierellomycetes</taxon>
        <taxon>Mortierellales</taxon>
        <taxon>Mortierellaceae</taxon>
        <taxon>Lunasporangiospora</taxon>
    </lineage>
</organism>
<feature type="region of interest" description="Disordered" evidence="7">
    <location>
        <begin position="85"/>
        <end position="127"/>
    </location>
</feature>
<evidence type="ECO:0000256" key="5">
    <source>
        <dbReference type="ARBA" id="ARBA00022842"/>
    </source>
</evidence>
<evidence type="ECO:0000313" key="10">
    <source>
        <dbReference type="Proteomes" id="UP000780801"/>
    </source>
</evidence>
<feature type="region of interest" description="Disordered" evidence="7">
    <location>
        <begin position="248"/>
        <end position="283"/>
    </location>
</feature>
<dbReference type="PANTHER" id="PTHR47560:SF1">
    <property type="entry name" value="EXPRESSED PROTEIN"/>
    <property type="match status" value="1"/>
</dbReference>
<name>A0A9P6FVK4_9FUNG</name>
<evidence type="ECO:0000259" key="8">
    <source>
        <dbReference type="PROSITE" id="PS51706"/>
    </source>
</evidence>
<dbReference type="Proteomes" id="UP000780801">
    <property type="component" value="Unassembled WGS sequence"/>
</dbReference>
<dbReference type="NCBIfam" id="TIGR03598">
    <property type="entry name" value="GTPase_YsxC"/>
    <property type="match status" value="1"/>
</dbReference>
<reference evidence="9" key="1">
    <citation type="journal article" date="2020" name="Fungal Divers.">
        <title>Resolving the Mortierellaceae phylogeny through synthesis of multi-gene phylogenetics and phylogenomics.</title>
        <authorList>
            <person name="Vandepol N."/>
            <person name="Liber J."/>
            <person name="Desiro A."/>
            <person name="Na H."/>
            <person name="Kennedy M."/>
            <person name="Barry K."/>
            <person name="Grigoriev I.V."/>
            <person name="Miller A.N."/>
            <person name="O'Donnell K."/>
            <person name="Stajich J.E."/>
            <person name="Bonito G."/>
        </authorList>
    </citation>
    <scope>NUCLEOTIDE SEQUENCE</scope>
    <source>
        <strain evidence="9">KOD1015</strain>
    </source>
</reference>
<keyword evidence="6" id="KW-0342">GTP-binding</keyword>
<dbReference type="SUPFAM" id="SSF52540">
    <property type="entry name" value="P-loop containing nucleoside triphosphate hydrolases"/>
    <property type="match status" value="1"/>
</dbReference>
<comment type="similarity">
    <text evidence="2">Belongs to the TRAFAC class TrmE-Era-EngA-EngB-Septin-like GTPase superfamily. EngB GTPase family.</text>
</comment>
<evidence type="ECO:0000256" key="6">
    <source>
        <dbReference type="ARBA" id="ARBA00023134"/>
    </source>
</evidence>
<dbReference type="InterPro" id="IPR006073">
    <property type="entry name" value="GTP-bd"/>
</dbReference>
<dbReference type="Pfam" id="PF01926">
    <property type="entry name" value="MMR_HSR1"/>
    <property type="match status" value="1"/>
</dbReference>
<dbReference type="CDD" id="cd01876">
    <property type="entry name" value="YihA_EngB"/>
    <property type="match status" value="1"/>
</dbReference>
<feature type="compositionally biased region" description="Basic and acidic residues" evidence="7">
    <location>
        <begin position="160"/>
        <end position="169"/>
    </location>
</feature>